<name>A0A8E4GL92_9GAMM</name>
<proteinExistence type="predicted"/>
<dbReference type="Proteomes" id="UP000532147">
    <property type="component" value="Unassembled WGS sequence"/>
</dbReference>
<sequence length="691" mass="79819">MSNISTLISYVENDQGQIHLAWPCKLYKVIVPVEQKTAINLFEETILALIAENLVETKQLSDYVGLPIEFVRFVKERLMHINLIDKRLQLTEKGKKAISLMSEKVSIGREESLNIYVDLISGQALDLVSVGAVRNKSFIHNENHKIELSIGTAGKIKAIQATTLKYESAYLKKNIKPTEIQKTFKKFQKRQKTLNFQSDEQQDLNIELLPTSFSQISHISEGEMVYLHCLASLDTYTNRIVVSDGLGYSRLLSNHLPKESEHRIKKRFLNQKVVSAPKLSKEKSFIKSNIEKIFRLKGELDSLLGQTKSTNIDTATTNKSYELSKLLYDTLEHIFYEIDRQFIYDGWHAIIGKDPQINSQDITDYASKLGLKISDEIQKELFYITYGQIHAIDYGTMVFKPLLAKGLIASHLFNDHPMRRIAFENSNTLEVIRQLHKLRNKNAHAEFLTKINQENFQIWYEDILKIICVVYPQVQNMNHIQNKVSLTEVSQQNLRAELRLEQYFHNSLPNLIYSKLLRLFKLPMYPQQIEGREVEIVEESRRHDYFVYLSTSLEATISYALKNLSIDINQLNNIEQLNQEMQQALLNGKPTPRVITKVKVHKLKYIMMDAKGVLLQLISSFLVVLYRQYPDIFEEIKEQAPNILQNCAQLHELRGHGNAVTENLLNLSVKEILELQQSIFKLIELIIDVTP</sequence>
<dbReference type="EMBL" id="JABERH010000013">
    <property type="protein sequence ID" value="NNH38000.1"/>
    <property type="molecule type" value="Genomic_DNA"/>
</dbReference>
<comment type="caution">
    <text evidence="1">The sequence shown here is derived from an EMBL/GenBank/DDBJ whole genome shotgun (WGS) entry which is preliminary data.</text>
</comment>
<dbReference type="RefSeq" id="WP_171534044.1">
    <property type="nucleotide sequence ID" value="NZ_JABERH010000013.1"/>
</dbReference>
<protein>
    <submittedName>
        <fullName evidence="1">Uncharacterized protein</fullName>
    </submittedName>
</protein>
<evidence type="ECO:0000313" key="1">
    <source>
        <dbReference type="EMBL" id="NNH38000.1"/>
    </source>
</evidence>
<gene>
    <name evidence="1" type="ORF">HLH11_04890</name>
</gene>
<organism evidence="1 2">
    <name type="scientific">Acinetobacter terrae</name>
    <dbReference type="NCBI Taxonomy" id="2731247"/>
    <lineage>
        <taxon>Bacteria</taxon>
        <taxon>Pseudomonadati</taxon>
        <taxon>Pseudomonadota</taxon>
        <taxon>Gammaproteobacteria</taxon>
        <taxon>Moraxellales</taxon>
        <taxon>Moraxellaceae</taxon>
        <taxon>Acinetobacter</taxon>
        <taxon>Acinetobacter Taxon 24</taxon>
    </lineage>
</organism>
<reference evidence="1 2" key="1">
    <citation type="submission" date="2020-04" db="EMBL/GenBank/DDBJ databases">
        <title>Acinetobacter Taxon 24.</title>
        <authorList>
            <person name="Nemec A."/>
            <person name="Radolfova-Krizova L."/>
            <person name="Higgins P.G."/>
            <person name="Spanelova P."/>
        </authorList>
    </citation>
    <scope>NUCLEOTIDE SEQUENCE [LARGE SCALE GENOMIC DNA]</scope>
    <source>
        <strain evidence="1 2">ANC 4280</strain>
    </source>
</reference>
<accession>A0A8E4GL92</accession>
<evidence type="ECO:0000313" key="2">
    <source>
        <dbReference type="Proteomes" id="UP000532147"/>
    </source>
</evidence>
<dbReference type="AlphaFoldDB" id="A0A8E4GL92"/>